<organism evidence="2 3">
    <name type="scientific">Panicum virgatum</name>
    <name type="common">Blackwell switchgrass</name>
    <dbReference type="NCBI Taxonomy" id="38727"/>
    <lineage>
        <taxon>Eukaryota</taxon>
        <taxon>Viridiplantae</taxon>
        <taxon>Streptophyta</taxon>
        <taxon>Embryophyta</taxon>
        <taxon>Tracheophyta</taxon>
        <taxon>Spermatophyta</taxon>
        <taxon>Magnoliopsida</taxon>
        <taxon>Liliopsida</taxon>
        <taxon>Poales</taxon>
        <taxon>Poaceae</taxon>
        <taxon>PACMAD clade</taxon>
        <taxon>Panicoideae</taxon>
        <taxon>Panicodae</taxon>
        <taxon>Paniceae</taxon>
        <taxon>Panicinae</taxon>
        <taxon>Panicum</taxon>
        <taxon>Panicum sect. Hiantes</taxon>
    </lineage>
</organism>
<evidence type="ECO:0000313" key="3">
    <source>
        <dbReference type="Proteomes" id="UP000823388"/>
    </source>
</evidence>
<evidence type="ECO:0000313" key="2">
    <source>
        <dbReference type="EMBL" id="KAG2542482.1"/>
    </source>
</evidence>
<gene>
    <name evidence="2" type="ORF">PVAP13_9NG640633</name>
</gene>
<reference evidence="2" key="1">
    <citation type="submission" date="2020-05" db="EMBL/GenBank/DDBJ databases">
        <title>WGS assembly of Panicum virgatum.</title>
        <authorList>
            <person name="Lovell J.T."/>
            <person name="Jenkins J."/>
            <person name="Shu S."/>
            <person name="Juenger T.E."/>
            <person name="Schmutz J."/>
        </authorList>
    </citation>
    <scope>NUCLEOTIDE SEQUENCE</scope>
    <source>
        <strain evidence="2">AP13</strain>
    </source>
</reference>
<comment type="caution">
    <text evidence="2">The sequence shown here is derived from an EMBL/GenBank/DDBJ whole genome shotgun (WGS) entry which is preliminary data.</text>
</comment>
<feature type="non-terminal residue" evidence="2">
    <location>
        <position position="198"/>
    </location>
</feature>
<dbReference type="AlphaFoldDB" id="A0A8T0N299"/>
<feature type="compositionally biased region" description="Low complexity" evidence="1">
    <location>
        <begin position="133"/>
        <end position="142"/>
    </location>
</feature>
<proteinExistence type="predicted"/>
<dbReference type="EMBL" id="CM029054">
    <property type="protein sequence ID" value="KAG2542482.1"/>
    <property type="molecule type" value="Genomic_DNA"/>
</dbReference>
<feature type="region of interest" description="Disordered" evidence="1">
    <location>
        <begin position="161"/>
        <end position="181"/>
    </location>
</feature>
<feature type="region of interest" description="Disordered" evidence="1">
    <location>
        <begin position="79"/>
        <end position="108"/>
    </location>
</feature>
<accession>A0A8T0N299</accession>
<evidence type="ECO:0000256" key="1">
    <source>
        <dbReference type="SAM" id="MobiDB-lite"/>
    </source>
</evidence>
<protein>
    <submittedName>
        <fullName evidence="2">Uncharacterized protein</fullName>
    </submittedName>
</protein>
<name>A0A8T0N299_PANVG</name>
<feature type="non-terminal residue" evidence="2">
    <location>
        <position position="1"/>
    </location>
</feature>
<dbReference type="Proteomes" id="UP000823388">
    <property type="component" value="Chromosome 9N"/>
</dbReference>
<feature type="region of interest" description="Disordered" evidence="1">
    <location>
        <begin position="127"/>
        <end position="149"/>
    </location>
</feature>
<sequence length="198" mass="21565">RRQRSANAAVTRRARDRCSVLRPGRGGIRRAATSEGSWRPRGARVNKPFFPVPPRCCDSVLDSIQFCCGKQLRRQEGACLPENPPGPRAVARPRGQVHAHPPGSLRTPPPLRFALLPLHAAYLYSPPASPGKASEQQPAEAAAEARRQECECENEADRAERRVRWAPGPPGGTTCGCQPIRSPGQRYVRTTAISAPVP</sequence>
<keyword evidence="3" id="KW-1185">Reference proteome</keyword>